<dbReference type="Proteomes" id="UP000709336">
    <property type="component" value="Unassembled WGS sequence"/>
</dbReference>
<name>A0ABX1QYM3_9ALTE</name>
<protein>
    <submittedName>
        <fullName evidence="1">Uncharacterized protein</fullName>
    </submittedName>
</protein>
<gene>
    <name evidence="1" type="ORF">HCJ96_02080</name>
</gene>
<sequence length="155" mass="17582">MPFCKAITPDLLLTFAINDGQDFTSLNPILLAKYNISEEQMWDRGLDTGFAAIQNSQVIASEAVWEIRLDEMAACTILYPSFWHGVEQQMGGPVVINFAHKNFVLCARKNNSEHLRTLINVINEIGFEDTHSLSSELYTFEGDEIQRVELRQIDS</sequence>
<reference evidence="1 2" key="1">
    <citation type="submission" date="2020-03" db="EMBL/GenBank/DDBJ databases">
        <title>Alteromonas ponticola sp. nov., isolated from seawater.</title>
        <authorList>
            <person name="Yoon J.-H."/>
            <person name="Kim Y.-O."/>
        </authorList>
    </citation>
    <scope>NUCLEOTIDE SEQUENCE [LARGE SCALE GENOMIC DNA]</scope>
    <source>
        <strain evidence="1 2">MYP5</strain>
    </source>
</reference>
<dbReference type="EMBL" id="JAATNW010000001">
    <property type="protein sequence ID" value="NMH58811.1"/>
    <property type="molecule type" value="Genomic_DNA"/>
</dbReference>
<evidence type="ECO:0000313" key="2">
    <source>
        <dbReference type="Proteomes" id="UP000709336"/>
    </source>
</evidence>
<proteinExistence type="predicted"/>
<accession>A0ABX1QYM3</accession>
<keyword evidence="2" id="KW-1185">Reference proteome</keyword>
<organism evidence="1 2">
    <name type="scientific">Alteromonas ponticola</name>
    <dbReference type="NCBI Taxonomy" id="2720613"/>
    <lineage>
        <taxon>Bacteria</taxon>
        <taxon>Pseudomonadati</taxon>
        <taxon>Pseudomonadota</taxon>
        <taxon>Gammaproteobacteria</taxon>
        <taxon>Alteromonadales</taxon>
        <taxon>Alteromonadaceae</taxon>
        <taxon>Alteromonas/Salinimonas group</taxon>
        <taxon>Alteromonas</taxon>
    </lineage>
</organism>
<evidence type="ECO:0000313" key="1">
    <source>
        <dbReference type="EMBL" id="NMH58811.1"/>
    </source>
</evidence>
<comment type="caution">
    <text evidence="1">The sequence shown here is derived from an EMBL/GenBank/DDBJ whole genome shotgun (WGS) entry which is preliminary data.</text>
</comment>
<dbReference type="RefSeq" id="WP_169209359.1">
    <property type="nucleotide sequence ID" value="NZ_JAATNW010000001.1"/>
</dbReference>